<dbReference type="Proteomes" id="UP000441208">
    <property type="component" value="Unassembled WGS sequence"/>
</dbReference>
<evidence type="ECO:0000313" key="10">
    <source>
        <dbReference type="EMBL" id="KAE9334969.1"/>
    </source>
</evidence>
<comment type="caution">
    <text evidence="2">The sequence shown here is derived from an EMBL/GenBank/DDBJ whole genome shotgun (WGS) entry which is preliminary data.</text>
</comment>
<dbReference type="Proteomes" id="UP000440732">
    <property type="component" value="Unassembled WGS sequence"/>
</dbReference>
<keyword evidence="12" id="KW-1185">Reference proteome</keyword>
<dbReference type="EMBL" id="QXGC01000893">
    <property type="protein sequence ID" value="KAE9217393.1"/>
    <property type="molecule type" value="Genomic_DNA"/>
</dbReference>
<dbReference type="AlphaFoldDB" id="A0A6A3JQW7"/>
<dbReference type="SUPFAM" id="SSF48403">
    <property type="entry name" value="Ankyrin repeat"/>
    <property type="match status" value="1"/>
</dbReference>
<dbReference type="Proteomes" id="UP000440367">
    <property type="component" value="Unassembled WGS sequence"/>
</dbReference>
<dbReference type="EMBL" id="QXGE01001193">
    <property type="protein sequence ID" value="KAE9296264.1"/>
    <property type="molecule type" value="Genomic_DNA"/>
</dbReference>
<evidence type="ECO:0000313" key="7">
    <source>
        <dbReference type="EMBL" id="KAE9217393.1"/>
    </source>
</evidence>
<evidence type="ECO:0000313" key="3">
    <source>
        <dbReference type="EMBL" id="KAE9094328.1"/>
    </source>
</evidence>
<evidence type="ECO:0000313" key="14">
    <source>
        <dbReference type="Proteomes" id="UP000440367"/>
    </source>
</evidence>
<evidence type="ECO:0000313" key="13">
    <source>
        <dbReference type="Proteomes" id="UP000437068"/>
    </source>
</evidence>
<reference evidence="17 18" key="1">
    <citation type="submission" date="2018-09" db="EMBL/GenBank/DDBJ databases">
        <title>Genomic investigation of the strawberry pathogen Phytophthora fragariae indicates pathogenicity is determined by transcriptional variation in three key races.</title>
        <authorList>
            <person name="Adams T.M."/>
            <person name="Armitage A.D."/>
            <person name="Sobczyk M.K."/>
            <person name="Bates H.J."/>
            <person name="Dunwell J.M."/>
            <person name="Nellist C.F."/>
            <person name="Harrison R.J."/>
        </authorList>
    </citation>
    <scope>NUCLEOTIDE SEQUENCE [LARGE SCALE GENOMIC DNA]</scope>
    <source>
        <strain evidence="9 13">A4</strain>
        <strain evidence="8 14">BC-1</strain>
        <strain evidence="7 18">BC-23</strain>
        <strain evidence="6 12">NOV-27</strain>
        <strain evidence="5 15">NOV-5</strain>
        <strain evidence="4 16">NOV-71</strain>
        <strain evidence="10 19">NOV-77</strain>
        <strain evidence="1 11">NOV-9</strain>
        <strain evidence="3 20">ONT-3</strain>
        <strain evidence="2 17">SCRP245</strain>
    </source>
</reference>
<dbReference type="Proteomes" id="UP000433483">
    <property type="component" value="Unassembled WGS sequence"/>
</dbReference>
<dbReference type="Proteomes" id="UP000437068">
    <property type="component" value="Unassembled WGS sequence"/>
</dbReference>
<dbReference type="InterPro" id="IPR036770">
    <property type="entry name" value="Ankyrin_rpt-contain_sf"/>
</dbReference>
<evidence type="ECO:0000313" key="19">
    <source>
        <dbReference type="Proteomes" id="UP000486351"/>
    </source>
</evidence>
<dbReference type="EMBL" id="QXFX01001218">
    <property type="protein sequence ID" value="KAE9094328.1"/>
    <property type="molecule type" value="Genomic_DNA"/>
</dbReference>
<dbReference type="EMBL" id="QXGF01001283">
    <property type="protein sequence ID" value="KAE8931121.1"/>
    <property type="molecule type" value="Genomic_DNA"/>
</dbReference>
<dbReference type="Proteomes" id="UP000429523">
    <property type="component" value="Unassembled WGS sequence"/>
</dbReference>
<dbReference type="Gene3D" id="1.25.40.20">
    <property type="entry name" value="Ankyrin repeat-containing domain"/>
    <property type="match status" value="1"/>
</dbReference>
<evidence type="ECO:0000313" key="15">
    <source>
        <dbReference type="Proteomes" id="UP000440732"/>
    </source>
</evidence>
<accession>A0A6A3JQW7</accession>
<proteinExistence type="predicted"/>
<dbReference type="EMBL" id="QXGD01000976">
    <property type="protein sequence ID" value="KAE9218547.1"/>
    <property type="molecule type" value="Genomic_DNA"/>
</dbReference>
<dbReference type="EMBL" id="QXFY01000822">
    <property type="protein sequence ID" value="KAE9334969.1"/>
    <property type="molecule type" value="Genomic_DNA"/>
</dbReference>
<sequence length="272" mass="29963">MMSLDRPIWGGHSSVVEFLLELDTPSWWNLVGAFAAAVDVGQSALADRILDIYLSHTVETDTPLLVLLAWQGGPTAVKYLYDRGENDSTLVGEAFESAAGCKRIDTMEFLLSTGRVSSDAFDRALMRSVTSKRPEVVSFLCSKKRASPSAINGAFQASCKREIIKYLYENEDISSAAVIAALKKAAKCGQCPRAPYNADDIAIVKLLHKDDRIPVEVMEEVLMSAASTNESNVVEVLRRDDRISAEVSRAALAMARNVIAWRRSMLGRFERK</sequence>
<dbReference type="EMBL" id="QXFZ01001217">
    <property type="protein sequence ID" value="KAE9094584.1"/>
    <property type="molecule type" value="Genomic_DNA"/>
</dbReference>
<evidence type="ECO:0000313" key="5">
    <source>
        <dbReference type="EMBL" id="KAE9126555.1"/>
    </source>
</evidence>
<evidence type="ECO:0000313" key="6">
    <source>
        <dbReference type="EMBL" id="KAE9194448.1"/>
    </source>
</evidence>
<dbReference type="Proteomes" id="UP000460718">
    <property type="component" value="Unassembled WGS sequence"/>
</dbReference>
<evidence type="ECO:0000313" key="9">
    <source>
        <dbReference type="EMBL" id="KAE9296264.1"/>
    </source>
</evidence>
<dbReference type="EMBL" id="QXGB01001234">
    <property type="protein sequence ID" value="KAE9194448.1"/>
    <property type="molecule type" value="Genomic_DNA"/>
</dbReference>
<gene>
    <name evidence="9" type="ORF">PF001_g16942</name>
    <name evidence="8" type="ORF">PF002_g16475</name>
    <name evidence="7" type="ORF">PF004_g14170</name>
    <name evidence="6" type="ORF">PF005_g17680</name>
    <name evidence="5" type="ORF">PF006_g16704</name>
    <name evidence="4" type="ORF">PF007_g17711</name>
    <name evidence="10" type="ORF">PF008_g13713</name>
    <name evidence="1" type="ORF">PF009_g18808</name>
    <name evidence="3" type="ORF">PF010_g17146</name>
    <name evidence="2" type="ORF">PF011_g16572</name>
</gene>
<name>A0A6A3JQW7_9STRA</name>
<evidence type="ECO:0000313" key="11">
    <source>
        <dbReference type="Proteomes" id="UP000429523"/>
    </source>
</evidence>
<evidence type="ECO:0000313" key="1">
    <source>
        <dbReference type="EMBL" id="KAE8931121.1"/>
    </source>
</evidence>
<evidence type="ECO:0000313" key="17">
    <source>
        <dbReference type="Proteomes" id="UP000460718"/>
    </source>
</evidence>
<evidence type="ECO:0000313" key="20">
    <source>
        <dbReference type="Proteomes" id="UP000488956"/>
    </source>
</evidence>
<evidence type="ECO:0000313" key="12">
    <source>
        <dbReference type="Proteomes" id="UP000433483"/>
    </source>
</evidence>
<dbReference type="EMBL" id="QXGA01001181">
    <property type="protein sequence ID" value="KAE9126555.1"/>
    <property type="molecule type" value="Genomic_DNA"/>
</dbReference>
<evidence type="ECO:0000313" key="16">
    <source>
        <dbReference type="Proteomes" id="UP000441208"/>
    </source>
</evidence>
<dbReference type="OrthoDB" id="122008at2759"/>
<dbReference type="Proteomes" id="UP000486351">
    <property type="component" value="Unassembled WGS sequence"/>
</dbReference>
<evidence type="ECO:0000313" key="8">
    <source>
        <dbReference type="EMBL" id="KAE9218547.1"/>
    </source>
</evidence>
<evidence type="ECO:0000313" key="4">
    <source>
        <dbReference type="EMBL" id="KAE9094584.1"/>
    </source>
</evidence>
<dbReference type="EMBL" id="QXFW01001195">
    <property type="protein sequence ID" value="KAE8994855.1"/>
    <property type="molecule type" value="Genomic_DNA"/>
</dbReference>
<evidence type="ECO:0000313" key="18">
    <source>
        <dbReference type="Proteomes" id="UP000476176"/>
    </source>
</evidence>
<dbReference type="Proteomes" id="UP000476176">
    <property type="component" value="Unassembled WGS sequence"/>
</dbReference>
<protein>
    <submittedName>
        <fullName evidence="2">Uncharacterized protein</fullName>
    </submittedName>
</protein>
<organism evidence="2 17">
    <name type="scientific">Phytophthora fragariae</name>
    <dbReference type="NCBI Taxonomy" id="53985"/>
    <lineage>
        <taxon>Eukaryota</taxon>
        <taxon>Sar</taxon>
        <taxon>Stramenopiles</taxon>
        <taxon>Oomycota</taxon>
        <taxon>Peronosporomycetes</taxon>
        <taxon>Peronosporales</taxon>
        <taxon>Peronosporaceae</taxon>
        <taxon>Phytophthora</taxon>
    </lineage>
</organism>
<dbReference type="Proteomes" id="UP000488956">
    <property type="component" value="Unassembled WGS sequence"/>
</dbReference>
<evidence type="ECO:0000313" key="2">
    <source>
        <dbReference type="EMBL" id="KAE8994855.1"/>
    </source>
</evidence>